<dbReference type="EMBL" id="JADGJD010000378">
    <property type="protein sequence ID" value="KAJ3051599.1"/>
    <property type="molecule type" value="Genomic_DNA"/>
</dbReference>
<accession>A0AAD5X5X7</accession>
<sequence>MTGQPIDIDDAAGQDALDWVARWGDHKACELLLRHFPRGGKHALAIATRGDLLRNLEFLLRYLKYMIPEDNLYDKGPDDPT</sequence>
<organism evidence="1 2">
    <name type="scientific">Rhizophlyctis rosea</name>
    <dbReference type="NCBI Taxonomy" id="64517"/>
    <lineage>
        <taxon>Eukaryota</taxon>
        <taxon>Fungi</taxon>
        <taxon>Fungi incertae sedis</taxon>
        <taxon>Chytridiomycota</taxon>
        <taxon>Chytridiomycota incertae sedis</taxon>
        <taxon>Chytridiomycetes</taxon>
        <taxon>Rhizophlyctidales</taxon>
        <taxon>Rhizophlyctidaceae</taxon>
        <taxon>Rhizophlyctis</taxon>
    </lineage>
</organism>
<dbReference type="Proteomes" id="UP001212841">
    <property type="component" value="Unassembled WGS sequence"/>
</dbReference>
<proteinExistence type="predicted"/>
<evidence type="ECO:0000313" key="2">
    <source>
        <dbReference type="Proteomes" id="UP001212841"/>
    </source>
</evidence>
<reference evidence="1" key="1">
    <citation type="submission" date="2020-05" db="EMBL/GenBank/DDBJ databases">
        <title>Phylogenomic resolution of chytrid fungi.</title>
        <authorList>
            <person name="Stajich J.E."/>
            <person name="Amses K."/>
            <person name="Simmons R."/>
            <person name="Seto K."/>
            <person name="Myers J."/>
            <person name="Bonds A."/>
            <person name="Quandt C.A."/>
            <person name="Barry K."/>
            <person name="Liu P."/>
            <person name="Grigoriev I."/>
            <person name="Longcore J.E."/>
            <person name="James T.Y."/>
        </authorList>
    </citation>
    <scope>NUCLEOTIDE SEQUENCE</scope>
    <source>
        <strain evidence="1">JEL0318</strain>
    </source>
</reference>
<protein>
    <submittedName>
        <fullName evidence="1">Uncharacterized protein</fullName>
    </submittedName>
</protein>
<gene>
    <name evidence="1" type="ORF">HK097_007380</name>
</gene>
<keyword evidence="2" id="KW-1185">Reference proteome</keyword>
<dbReference type="AlphaFoldDB" id="A0AAD5X5X7"/>
<comment type="caution">
    <text evidence="1">The sequence shown here is derived from an EMBL/GenBank/DDBJ whole genome shotgun (WGS) entry which is preliminary data.</text>
</comment>
<name>A0AAD5X5X7_9FUNG</name>
<evidence type="ECO:0000313" key="1">
    <source>
        <dbReference type="EMBL" id="KAJ3051599.1"/>
    </source>
</evidence>